<dbReference type="Proteomes" id="UP000184130">
    <property type="component" value="Unassembled WGS sequence"/>
</dbReference>
<accession>A0A1M6TCH8</accession>
<sequence length="122" mass="13813">MNEEMYIQEKVGKRNPFRVPEGYFDNLTAQVMQNLPEQPKRRAKSVFMRPVFYAAAGVCALLVAGAAWMWRPSVDVSSAAPVQAKVVSQPQQQENAEGYFDEAADYMMLDNHEIYAYLAESN</sequence>
<name>A0A1M6TCH8_XYLRU</name>
<evidence type="ECO:0000313" key="3">
    <source>
        <dbReference type="Proteomes" id="UP000184130"/>
    </source>
</evidence>
<gene>
    <name evidence="2" type="ORF">SAMN05216463_105146</name>
</gene>
<protein>
    <submittedName>
        <fullName evidence="2">Uncharacterized protein</fullName>
    </submittedName>
</protein>
<keyword evidence="1" id="KW-0812">Transmembrane</keyword>
<dbReference type="EMBL" id="FRBD01000005">
    <property type="protein sequence ID" value="SHK54717.1"/>
    <property type="molecule type" value="Genomic_DNA"/>
</dbReference>
<reference evidence="2 3" key="1">
    <citation type="submission" date="2016-11" db="EMBL/GenBank/DDBJ databases">
        <authorList>
            <person name="Jaros S."/>
            <person name="Januszkiewicz K."/>
            <person name="Wedrychowicz H."/>
        </authorList>
    </citation>
    <scope>NUCLEOTIDE SEQUENCE [LARGE SCALE GENOMIC DNA]</scope>
    <source>
        <strain evidence="2 3">KHT3</strain>
    </source>
</reference>
<keyword evidence="1" id="KW-1133">Transmembrane helix</keyword>
<dbReference type="OrthoDB" id="1121419at2"/>
<keyword evidence="1" id="KW-0472">Membrane</keyword>
<feature type="transmembrane region" description="Helical" evidence="1">
    <location>
        <begin position="50"/>
        <end position="70"/>
    </location>
</feature>
<evidence type="ECO:0000313" key="2">
    <source>
        <dbReference type="EMBL" id="SHK54717.1"/>
    </source>
</evidence>
<dbReference type="AlphaFoldDB" id="A0A1M6TCH8"/>
<evidence type="ECO:0000256" key="1">
    <source>
        <dbReference type="SAM" id="Phobius"/>
    </source>
</evidence>
<proteinExistence type="predicted"/>
<organism evidence="2 3">
    <name type="scientific">Xylanibacter ruminicola</name>
    <name type="common">Prevotella ruminicola</name>
    <dbReference type="NCBI Taxonomy" id="839"/>
    <lineage>
        <taxon>Bacteria</taxon>
        <taxon>Pseudomonadati</taxon>
        <taxon>Bacteroidota</taxon>
        <taxon>Bacteroidia</taxon>
        <taxon>Bacteroidales</taxon>
        <taxon>Prevotellaceae</taxon>
        <taxon>Xylanibacter</taxon>
    </lineage>
</organism>